<evidence type="ECO:0000259" key="1">
    <source>
        <dbReference type="Pfam" id="PF13401"/>
    </source>
</evidence>
<accession>A0A0H2XSW0</accession>
<protein>
    <recommendedName>
        <fullName evidence="1">ORC1/DEAH AAA+ ATPase domain-containing protein</fullName>
    </recommendedName>
</protein>
<dbReference type="InterPro" id="IPR027417">
    <property type="entry name" value="P-loop_NTPase"/>
</dbReference>
<dbReference type="SUPFAM" id="SSF52540">
    <property type="entry name" value="P-loop containing nucleoside triphosphate hydrolases"/>
    <property type="match status" value="1"/>
</dbReference>
<dbReference type="HOGENOM" id="CLU_043810_0_0_4"/>
<gene>
    <name evidence="2" type="ordered locus">Bcen_2896</name>
</gene>
<dbReference type="EMBL" id="CP000378">
    <property type="protein sequence ID" value="ABF77792.1"/>
    <property type="molecule type" value="Genomic_DNA"/>
</dbReference>
<dbReference type="Gene3D" id="3.40.50.300">
    <property type="entry name" value="P-loop containing nucleotide triphosphate hydrolases"/>
    <property type="match status" value="1"/>
</dbReference>
<dbReference type="Pfam" id="PF13401">
    <property type="entry name" value="AAA_22"/>
    <property type="match status" value="1"/>
</dbReference>
<proteinExistence type="predicted"/>
<evidence type="ECO:0000313" key="2">
    <source>
        <dbReference type="EMBL" id="ABF77792.1"/>
    </source>
</evidence>
<name>A0A0H2XSW0_BURO1</name>
<dbReference type="InterPro" id="IPR049945">
    <property type="entry name" value="AAA_22"/>
</dbReference>
<feature type="domain" description="ORC1/DEAH AAA+ ATPase" evidence="1">
    <location>
        <begin position="53"/>
        <end position="204"/>
    </location>
</feature>
<dbReference type="GO" id="GO:0016887">
    <property type="term" value="F:ATP hydrolysis activity"/>
    <property type="evidence" value="ECO:0007669"/>
    <property type="project" value="InterPro"/>
</dbReference>
<dbReference type="AlphaFoldDB" id="A0A0H2XSW0"/>
<sequence length="356" mass="40138">MDWRLTMITREQAITGSPEDKAAYMKATCVPHRNLDAVMHEVRSRMTAGAGLSITLVVGPPGVGKTTFGRKQLQSLLSRYPIQLQEKRHIIPAVMSEVDAADRGEFNFNLLYNRLCADLMAPSSLDGPVLLENVSEPADPVRNSRMMFERALRRREVKHLILDEAVHFTNSLTDPLQYGNLLKSLSNRSGFNLLLLGAYGCEQLVLASAQLARRIGVVHYPRYFQTDQDFTEYCTFVKSLLAHLPYGFDIDIENRLEYLFAGTFGLPGATVDVLTGAAGRCCESKRKVWSDACLLKSMPSKEAQRKIARDTMVGEAEVQPFLQMEREHDYATEQDIRNVLLLEEQTRRKINGRMHG</sequence>
<reference evidence="2" key="1">
    <citation type="submission" date="2006-05" db="EMBL/GenBank/DDBJ databases">
        <title>Complete sequence of chromosome 1 of Burkholderia cenocepacia AU 1054.</title>
        <authorList>
            <consortium name="US DOE Joint Genome Institute"/>
            <person name="Copeland A."/>
            <person name="Lucas S."/>
            <person name="Lapidus A."/>
            <person name="Barry K."/>
            <person name="Detter J.C."/>
            <person name="Glavina del Rio T."/>
            <person name="Hammon N."/>
            <person name="Israni S."/>
            <person name="Dalin E."/>
            <person name="Tice H."/>
            <person name="Pitluck S."/>
            <person name="Chain P."/>
            <person name="Malfatti S."/>
            <person name="Shin M."/>
            <person name="Vergez L."/>
            <person name="Schmutz J."/>
            <person name="Larimer F."/>
            <person name="Land M."/>
            <person name="Hauser L."/>
            <person name="Kyrpides N."/>
            <person name="Lykidis A."/>
            <person name="LiPuma J.J."/>
            <person name="Konstantinidis K."/>
            <person name="Tiedje J.M."/>
            <person name="Richardson P."/>
        </authorList>
    </citation>
    <scope>NUCLEOTIDE SEQUENCE [LARGE SCALE GENOMIC DNA]</scope>
    <source>
        <strain evidence="2">AU 1054</strain>
    </source>
</reference>
<organism evidence="2">
    <name type="scientific">Burkholderia orbicola (strain AU 1054)</name>
    <dbReference type="NCBI Taxonomy" id="331271"/>
    <lineage>
        <taxon>Bacteria</taxon>
        <taxon>Pseudomonadati</taxon>
        <taxon>Pseudomonadota</taxon>
        <taxon>Betaproteobacteria</taxon>
        <taxon>Burkholderiales</taxon>
        <taxon>Burkholderiaceae</taxon>
        <taxon>Burkholderia</taxon>
        <taxon>Burkholderia cepacia complex</taxon>
        <taxon>Burkholderia orbicola</taxon>
    </lineage>
</organism>